<proteinExistence type="predicted"/>
<organism evidence="1">
    <name type="scientific">Anguilla anguilla</name>
    <name type="common">European freshwater eel</name>
    <name type="synonym">Muraena anguilla</name>
    <dbReference type="NCBI Taxonomy" id="7936"/>
    <lineage>
        <taxon>Eukaryota</taxon>
        <taxon>Metazoa</taxon>
        <taxon>Chordata</taxon>
        <taxon>Craniata</taxon>
        <taxon>Vertebrata</taxon>
        <taxon>Euteleostomi</taxon>
        <taxon>Actinopterygii</taxon>
        <taxon>Neopterygii</taxon>
        <taxon>Teleostei</taxon>
        <taxon>Anguilliformes</taxon>
        <taxon>Anguillidae</taxon>
        <taxon>Anguilla</taxon>
    </lineage>
</organism>
<dbReference type="AlphaFoldDB" id="A0A0E9XW04"/>
<accession>A0A0E9XW04</accession>
<reference evidence="1" key="2">
    <citation type="journal article" date="2015" name="Fish Shellfish Immunol.">
        <title>Early steps in the European eel (Anguilla anguilla)-Vibrio vulnificus interaction in the gills: Role of the RtxA13 toxin.</title>
        <authorList>
            <person name="Callol A."/>
            <person name="Pajuelo D."/>
            <person name="Ebbesson L."/>
            <person name="Teles M."/>
            <person name="MacKenzie S."/>
            <person name="Amaro C."/>
        </authorList>
    </citation>
    <scope>NUCLEOTIDE SEQUENCE</scope>
</reference>
<evidence type="ECO:0000313" key="1">
    <source>
        <dbReference type="EMBL" id="JAI06046.1"/>
    </source>
</evidence>
<dbReference type="EMBL" id="GBXM01002532">
    <property type="protein sequence ID" value="JAI06046.1"/>
    <property type="molecule type" value="Transcribed_RNA"/>
</dbReference>
<name>A0A0E9XW04_ANGAN</name>
<sequence length="30" mass="3244">MLSQVTQVALSQVGVPLCENTPPKNTVFEL</sequence>
<reference evidence="1" key="1">
    <citation type="submission" date="2014-11" db="EMBL/GenBank/DDBJ databases">
        <authorList>
            <person name="Amaro Gonzalez C."/>
        </authorList>
    </citation>
    <scope>NUCLEOTIDE SEQUENCE</scope>
</reference>
<protein>
    <submittedName>
        <fullName evidence="1">Uncharacterized protein</fullName>
    </submittedName>
</protein>